<feature type="transmembrane region" description="Helical" evidence="1">
    <location>
        <begin position="20"/>
        <end position="40"/>
    </location>
</feature>
<sequence>MAFERGVIVGHLLLPRGWPVLAAVVLGIIVFLALLVLLLVNGSDFHEQSSVPRGSCYPFCTASPEPPPPGWQ</sequence>
<dbReference type="AlphaFoldDB" id="A0A9X2E911"/>
<protein>
    <submittedName>
        <fullName evidence="2">Uncharacterized protein</fullName>
    </submittedName>
</protein>
<name>A0A9X2E911_9NOCA</name>
<evidence type="ECO:0000313" key="2">
    <source>
        <dbReference type="EMBL" id="MCM6775850.1"/>
    </source>
</evidence>
<organism evidence="2 3">
    <name type="scientific">Nocardia pulmonis</name>
    <dbReference type="NCBI Taxonomy" id="2951408"/>
    <lineage>
        <taxon>Bacteria</taxon>
        <taxon>Bacillati</taxon>
        <taxon>Actinomycetota</taxon>
        <taxon>Actinomycetes</taxon>
        <taxon>Mycobacteriales</taxon>
        <taxon>Nocardiaceae</taxon>
        <taxon>Nocardia</taxon>
    </lineage>
</organism>
<evidence type="ECO:0000256" key="1">
    <source>
        <dbReference type="SAM" id="Phobius"/>
    </source>
</evidence>
<dbReference type="EMBL" id="JAMRXG010000008">
    <property type="protein sequence ID" value="MCM6775850.1"/>
    <property type="molecule type" value="Genomic_DNA"/>
</dbReference>
<proteinExistence type="predicted"/>
<dbReference type="RefSeq" id="WP_251914087.1">
    <property type="nucleotide sequence ID" value="NZ_JAMRXG010000008.1"/>
</dbReference>
<reference evidence="2" key="1">
    <citation type="submission" date="2022-06" db="EMBL/GenBank/DDBJ databases">
        <title>Novel species in genus nocardia.</title>
        <authorList>
            <person name="Li F."/>
        </authorList>
    </citation>
    <scope>NUCLEOTIDE SEQUENCE</scope>
    <source>
        <strain evidence="2">CDC141</strain>
    </source>
</reference>
<keyword evidence="1" id="KW-1133">Transmembrane helix</keyword>
<keyword evidence="1" id="KW-0812">Transmembrane</keyword>
<keyword evidence="3" id="KW-1185">Reference proteome</keyword>
<gene>
    <name evidence="2" type="ORF">NDR86_20435</name>
</gene>
<dbReference type="Proteomes" id="UP001139157">
    <property type="component" value="Unassembled WGS sequence"/>
</dbReference>
<comment type="caution">
    <text evidence="2">The sequence shown here is derived from an EMBL/GenBank/DDBJ whole genome shotgun (WGS) entry which is preliminary data.</text>
</comment>
<evidence type="ECO:0000313" key="3">
    <source>
        <dbReference type="Proteomes" id="UP001139157"/>
    </source>
</evidence>
<keyword evidence="1" id="KW-0472">Membrane</keyword>
<accession>A0A9X2E911</accession>